<feature type="domain" description="Metallo-beta-lactamase" evidence="1">
    <location>
        <begin position="351"/>
        <end position="548"/>
    </location>
</feature>
<evidence type="ECO:0000313" key="2">
    <source>
        <dbReference type="EMBL" id="GAA6409507.1"/>
    </source>
</evidence>
<dbReference type="InterPro" id="IPR029058">
    <property type="entry name" value="AB_hydrolase_fold"/>
</dbReference>
<comment type="caution">
    <text evidence="2">The sequence shown here is derived from an EMBL/GenBank/DDBJ whole genome shotgun (WGS) entry which is preliminary data.</text>
</comment>
<evidence type="ECO:0000313" key="3">
    <source>
        <dbReference type="Proteomes" id="UP001600943"/>
    </source>
</evidence>
<dbReference type="InterPro" id="IPR049492">
    <property type="entry name" value="BD-FAE-like_dom"/>
</dbReference>
<keyword evidence="3" id="KW-1185">Reference proteome</keyword>
<reference evidence="2 3" key="1">
    <citation type="submission" date="2024-04" db="EMBL/GenBank/DDBJ databases">
        <title>Defined microbial consortia suppress multidrug-resistant proinflammatory Enterobacteriaceae via ecological control.</title>
        <authorList>
            <person name="Furuichi M."/>
            <person name="Kawaguchi T."/>
            <person name="Pust M."/>
            <person name="Yasuma K."/>
            <person name="Plichta D."/>
            <person name="Hasegawa N."/>
            <person name="Ohya T."/>
            <person name="Bhattarai S."/>
            <person name="Sasajima S."/>
            <person name="Aoto Y."/>
            <person name="Tuganbaev T."/>
            <person name="Yaginuma M."/>
            <person name="Ueda M."/>
            <person name="Okahashi N."/>
            <person name="Amafuji K."/>
            <person name="Kiridooshi Y."/>
            <person name="Sugita K."/>
            <person name="Strazar M."/>
            <person name="Skelly A."/>
            <person name="Suda W."/>
            <person name="Hattori M."/>
            <person name="Nakamoto N."/>
            <person name="Caballero S."/>
            <person name="Norman J."/>
            <person name="Olle B."/>
            <person name="Tanoue T."/>
            <person name="Arita M."/>
            <person name="Bucci V."/>
            <person name="Atarashi K."/>
            <person name="Xavier R."/>
            <person name="Honda K."/>
        </authorList>
    </citation>
    <scope>NUCLEOTIDE SEQUENCE [LARGE SCALE GENOMIC DNA]</scope>
    <source>
        <strain evidence="3">k04-0078-D8-1</strain>
    </source>
</reference>
<dbReference type="InterPro" id="IPR001279">
    <property type="entry name" value="Metallo-B-lactamas"/>
</dbReference>
<dbReference type="RefSeq" id="WP_390407307.1">
    <property type="nucleotide sequence ID" value="NZ_BAABYW010000001.1"/>
</dbReference>
<organism evidence="2 3">
    <name type="scientific">Blautia hominis</name>
    <dbReference type="NCBI Taxonomy" id="2025493"/>
    <lineage>
        <taxon>Bacteria</taxon>
        <taxon>Bacillati</taxon>
        <taxon>Bacillota</taxon>
        <taxon>Clostridia</taxon>
        <taxon>Lachnospirales</taxon>
        <taxon>Lachnospiraceae</taxon>
        <taxon>Blautia</taxon>
    </lineage>
</organism>
<dbReference type="SUPFAM" id="SSF56281">
    <property type="entry name" value="Metallo-hydrolase/oxidoreductase"/>
    <property type="match status" value="1"/>
</dbReference>
<name>A0ABQ0BDI0_9FIRM</name>
<dbReference type="Gene3D" id="3.40.50.1820">
    <property type="entry name" value="alpha/beta hydrolase"/>
    <property type="match status" value="1"/>
</dbReference>
<protein>
    <recommendedName>
        <fullName evidence="1">Metallo-beta-lactamase domain-containing protein</fullName>
    </recommendedName>
</protein>
<accession>A0ABQ0BDI0</accession>
<sequence>MIVNKYLLYEDRNDVNVTAYILDDSPEMLKGKSRPAVIICPGGAYLNCSDREAEPVAIAFMNMGYHAIVLRYSTYQEGKGGFPDPTKPMPVKEHCVYPNPMREIGMAMLFIHKHAAEWLVDTKRIALCGFSAGAHNCAMYAVNWKQPILTDFLQAEKEMLRPVAVILGYPLTDYCYLNDTMNGDPVAQGLFTISNGSFLGTSEPSEELLKGVSPVYHVDEDTPPCFLWATASDGLVAVQHSIRMSHALADHKVPFELHIFEEGDHGLSLANQTTAEAKGHLNQDVAQWITLAEKWLRKRMAYELPEFTDMELMMQQMQEQVKKSHQQVPSGEYYQVTEILHGIYRITSAEAVYMELFVGEEKALLFDTGYGFGDLKGTIRKITDKPLFIVNSHGHLDHTCGNSQFDESVYIHPKDLELVREHTSKVQRAHAVELAEQTLDYYTNTTYNSLPLDFKRETYENGGCGNLTTLEDGQVFDLGGITLKVVELPGHTAGCIGLLYEEEHILYTGDSINACLWLFMPEALTLSEYKDTLKKAEQLPFKKMVHAHSDQIVGKDTLRYYMDAAETLDYETGEPYVTPLAPGVKAKLCIRDGKSMMNYRDPDFAGIVISKEHVR</sequence>
<dbReference type="Pfam" id="PF20434">
    <property type="entry name" value="BD-FAE"/>
    <property type="match status" value="1"/>
</dbReference>
<dbReference type="Proteomes" id="UP001600943">
    <property type="component" value="Unassembled WGS sequence"/>
</dbReference>
<proteinExistence type="predicted"/>
<gene>
    <name evidence="2" type="ORF">K040078D81_36240</name>
</gene>
<dbReference type="PANTHER" id="PTHR42951:SF22">
    <property type="entry name" value="METALLO BETA-LACTAMASE SUPERFAMILY LIPOPROTEIN"/>
    <property type="match status" value="1"/>
</dbReference>
<dbReference type="EMBL" id="BAABYW010000001">
    <property type="protein sequence ID" value="GAA6409507.1"/>
    <property type="molecule type" value="Genomic_DNA"/>
</dbReference>
<dbReference type="SMART" id="SM00849">
    <property type="entry name" value="Lactamase_B"/>
    <property type="match status" value="1"/>
</dbReference>
<dbReference type="PANTHER" id="PTHR42951">
    <property type="entry name" value="METALLO-BETA-LACTAMASE DOMAIN-CONTAINING"/>
    <property type="match status" value="1"/>
</dbReference>
<dbReference type="SUPFAM" id="SSF53474">
    <property type="entry name" value="alpha/beta-Hydrolases"/>
    <property type="match status" value="1"/>
</dbReference>
<dbReference type="Pfam" id="PF00753">
    <property type="entry name" value="Lactamase_B"/>
    <property type="match status" value="1"/>
</dbReference>
<dbReference type="InterPro" id="IPR036866">
    <property type="entry name" value="RibonucZ/Hydroxyglut_hydro"/>
</dbReference>
<evidence type="ECO:0000259" key="1">
    <source>
        <dbReference type="SMART" id="SM00849"/>
    </source>
</evidence>
<dbReference type="Gene3D" id="3.60.15.10">
    <property type="entry name" value="Ribonuclease Z/Hydroxyacylglutathione hydrolase-like"/>
    <property type="match status" value="1"/>
</dbReference>
<dbReference type="InterPro" id="IPR050855">
    <property type="entry name" value="NDM-1-like"/>
</dbReference>